<dbReference type="Gene3D" id="1.10.287.670">
    <property type="entry name" value="Phycobilisome degradation protein NblA"/>
    <property type="match status" value="1"/>
</dbReference>
<accession>K9XYQ0</accession>
<keyword evidence="2" id="KW-1185">Reference proteome</keyword>
<dbReference type="InterPro" id="IPR036904">
    <property type="entry name" value="NblA_sf"/>
</dbReference>
<proteinExistence type="predicted"/>
<organism evidence="1 2">
    <name type="scientific">Stanieria cyanosphaera (strain ATCC 29371 / PCC 7437)</name>
    <dbReference type="NCBI Taxonomy" id="111780"/>
    <lineage>
        <taxon>Bacteria</taxon>
        <taxon>Bacillati</taxon>
        <taxon>Cyanobacteriota</taxon>
        <taxon>Cyanophyceae</taxon>
        <taxon>Pleurocapsales</taxon>
        <taxon>Dermocarpellaceae</taxon>
        <taxon>Stanieria</taxon>
    </lineage>
</organism>
<sequence>MDASEEQGLSLEQQFKLEVLKKEIDGLNKEQAREYLLQIFRQMMLHENLCREMLKQCYL</sequence>
<protein>
    <submittedName>
        <fullName evidence="1">Phycobilisome degradation protein nblA</fullName>
    </submittedName>
</protein>
<evidence type="ECO:0000313" key="2">
    <source>
        <dbReference type="Proteomes" id="UP000010473"/>
    </source>
</evidence>
<dbReference type="HOGENOM" id="CLU_185251_0_0_3"/>
<dbReference type="STRING" id="111780.Sta7437_4257"/>
<dbReference type="RefSeq" id="WP_015195384.1">
    <property type="nucleotide sequence ID" value="NC_019748.1"/>
</dbReference>
<dbReference type="Pfam" id="PF04485">
    <property type="entry name" value="NblA"/>
    <property type="match status" value="1"/>
</dbReference>
<dbReference type="EMBL" id="CP003653">
    <property type="protein sequence ID" value="AFZ37730.1"/>
    <property type="molecule type" value="Genomic_DNA"/>
</dbReference>
<dbReference type="Proteomes" id="UP000010473">
    <property type="component" value="Chromosome"/>
</dbReference>
<evidence type="ECO:0000313" key="1">
    <source>
        <dbReference type="EMBL" id="AFZ37730.1"/>
    </source>
</evidence>
<dbReference type="KEGG" id="scs:Sta7437_4257"/>
<dbReference type="OrthoDB" id="583120at2"/>
<dbReference type="eggNOG" id="ENOG5030SQ2">
    <property type="taxonomic scope" value="Bacteria"/>
</dbReference>
<dbReference type="SUPFAM" id="SSF109859">
    <property type="entry name" value="NblA-like"/>
    <property type="match status" value="1"/>
</dbReference>
<gene>
    <name evidence="1" type="ordered locus">Sta7437_4257</name>
</gene>
<name>K9XYQ0_STAC7</name>
<dbReference type="InterPro" id="IPR007574">
    <property type="entry name" value="NblA"/>
</dbReference>
<reference evidence="2" key="1">
    <citation type="journal article" date="2013" name="Proc. Natl. Acad. Sci. U.S.A.">
        <title>Improving the coverage of the cyanobacterial phylum using diversity-driven genome sequencing.</title>
        <authorList>
            <person name="Shih P.M."/>
            <person name="Wu D."/>
            <person name="Latifi A."/>
            <person name="Axen S.D."/>
            <person name="Fewer D.P."/>
            <person name="Talla E."/>
            <person name="Calteau A."/>
            <person name="Cai F."/>
            <person name="Tandeau de Marsac N."/>
            <person name="Rippka R."/>
            <person name="Herdman M."/>
            <person name="Sivonen K."/>
            <person name="Coursin T."/>
            <person name="Laurent T."/>
            <person name="Goodwin L."/>
            <person name="Nolan M."/>
            <person name="Davenport K.W."/>
            <person name="Han C.S."/>
            <person name="Rubin E.M."/>
            <person name="Eisen J.A."/>
            <person name="Woyke T."/>
            <person name="Gugger M."/>
            <person name="Kerfeld C.A."/>
        </authorList>
    </citation>
    <scope>NUCLEOTIDE SEQUENCE [LARGE SCALE GENOMIC DNA]</scope>
    <source>
        <strain evidence="2">ATCC 29371 / PCC 7437</strain>
    </source>
</reference>
<dbReference type="AlphaFoldDB" id="K9XYQ0"/>